<dbReference type="Pfam" id="PF01636">
    <property type="entry name" value="APH"/>
    <property type="match status" value="1"/>
</dbReference>
<dbReference type="InterPro" id="IPR051678">
    <property type="entry name" value="AGP_Transferase"/>
</dbReference>
<evidence type="ECO:0000259" key="1">
    <source>
        <dbReference type="Pfam" id="PF01636"/>
    </source>
</evidence>
<dbReference type="EMBL" id="PFRD01000134">
    <property type="protein sequence ID" value="PJC55818.1"/>
    <property type="molecule type" value="Genomic_DNA"/>
</dbReference>
<organism evidence="2 3">
    <name type="scientific">Candidatus Kaiserbacteria bacterium CG_4_9_14_0_2_um_filter_41_32</name>
    <dbReference type="NCBI Taxonomy" id="1974601"/>
    <lineage>
        <taxon>Bacteria</taxon>
        <taxon>Candidatus Kaiseribacteriota</taxon>
    </lineage>
</organism>
<dbReference type="AlphaFoldDB" id="A0A2M8FDU1"/>
<reference evidence="3" key="1">
    <citation type="submission" date="2017-09" db="EMBL/GenBank/DDBJ databases">
        <title>Depth-based differentiation of microbial function through sediment-hosted aquifers and enrichment of novel symbionts in the deep terrestrial subsurface.</title>
        <authorList>
            <person name="Probst A.J."/>
            <person name="Ladd B."/>
            <person name="Jarett J.K."/>
            <person name="Geller-Mcgrath D.E."/>
            <person name="Sieber C.M.K."/>
            <person name="Emerson J.B."/>
            <person name="Anantharaman K."/>
            <person name="Thomas B.C."/>
            <person name="Malmstrom R."/>
            <person name="Stieglmeier M."/>
            <person name="Klingl A."/>
            <person name="Woyke T."/>
            <person name="Ryan C.M."/>
            <person name="Banfield J.F."/>
        </authorList>
    </citation>
    <scope>NUCLEOTIDE SEQUENCE [LARGE SCALE GENOMIC DNA]</scope>
</reference>
<protein>
    <recommendedName>
        <fullName evidence="1">Aminoglycoside phosphotransferase domain-containing protein</fullName>
    </recommendedName>
</protein>
<feature type="domain" description="Aminoglycoside phosphotransferase" evidence="1">
    <location>
        <begin position="57"/>
        <end position="249"/>
    </location>
</feature>
<evidence type="ECO:0000313" key="3">
    <source>
        <dbReference type="Proteomes" id="UP000230391"/>
    </source>
</evidence>
<dbReference type="Gene3D" id="3.90.1200.10">
    <property type="match status" value="1"/>
</dbReference>
<gene>
    <name evidence="2" type="ORF">CO026_03660</name>
</gene>
<evidence type="ECO:0000313" key="2">
    <source>
        <dbReference type="EMBL" id="PJC55818.1"/>
    </source>
</evidence>
<comment type="caution">
    <text evidence="2">The sequence shown here is derived from an EMBL/GenBank/DDBJ whole genome shotgun (WGS) entry which is preliminary data.</text>
</comment>
<accession>A0A2M8FDU1</accession>
<proteinExistence type="predicted"/>
<dbReference type="Proteomes" id="UP000230391">
    <property type="component" value="Unassembled WGS sequence"/>
</dbReference>
<dbReference type="PANTHER" id="PTHR21310">
    <property type="entry name" value="AMINOGLYCOSIDE PHOSPHOTRANSFERASE-RELATED-RELATED"/>
    <property type="match status" value="1"/>
</dbReference>
<dbReference type="InterPro" id="IPR011009">
    <property type="entry name" value="Kinase-like_dom_sf"/>
</dbReference>
<dbReference type="InterPro" id="IPR002575">
    <property type="entry name" value="Aminoglycoside_PTrfase"/>
</dbReference>
<sequence>MSYTESEAYQREIAEQYKERNLELEPVEVKGILSQLGIEVDEADIHVAEAGNMNATFIAGDYVVKVSDKKDLVSYGANDIVSEQLVDEKAIKVVEYDVREKTGYEVLVMERAPGTMWLPVMPEMSEEENKRLFAEVLQVVTATKGMKATDKFGWVNDIIVNPEKDGFDTHQEQLEARLSSYLRKIEAQADLDQEAVSRLASYVRERLDLFSEDIPSFVHTDLHMGNIMQQDGELTAVIDWDSAQSAPMYRGMVSLIGLIDNPAQFVEGTPNYSAYKGKKFEYLYPLLRQAYTEELTDPKLAEKLNVMGIIDGLMWVADDWSKEWSKEMIANLVTKELAANGDMSQTYYGQVLEKMKKT</sequence>
<name>A0A2M8FDU1_9BACT</name>
<dbReference type="SUPFAM" id="SSF56112">
    <property type="entry name" value="Protein kinase-like (PK-like)"/>
    <property type="match status" value="1"/>
</dbReference>